<dbReference type="EMBL" id="UGJE01000002">
    <property type="protein sequence ID" value="STQ85275.1"/>
    <property type="molecule type" value="Genomic_DNA"/>
</dbReference>
<dbReference type="AlphaFoldDB" id="A0A377PRM2"/>
<accession>A0A377PRM2</accession>
<protein>
    <submittedName>
        <fullName evidence="2">Uncharacterized protein</fullName>
    </submittedName>
</protein>
<keyword evidence="3" id="KW-1185">Reference proteome</keyword>
<keyword evidence="1" id="KW-0812">Transmembrane</keyword>
<dbReference type="RefSeq" id="WP_233708853.1">
    <property type="nucleotide sequence ID" value="NZ_FZML01000017.1"/>
</dbReference>
<gene>
    <name evidence="2" type="ORF">NCTC12714_00050</name>
</gene>
<evidence type="ECO:0000313" key="3">
    <source>
        <dbReference type="Proteomes" id="UP000255139"/>
    </source>
</evidence>
<organism evidence="2 3">
    <name type="scientific">Helicobacter muridarum</name>
    <dbReference type="NCBI Taxonomy" id="216"/>
    <lineage>
        <taxon>Bacteria</taxon>
        <taxon>Pseudomonadati</taxon>
        <taxon>Campylobacterota</taxon>
        <taxon>Epsilonproteobacteria</taxon>
        <taxon>Campylobacterales</taxon>
        <taxon>Helicobacteraceae</taxon>
        <taxon>Helicobacter</taxon>
    </lineage>
</organism>
<keyword evidence="1" id="KW-1133">Transmembrane helix</keyword>
<name>A0A377PRM2_9HELI</name>
<dbReference type="Proteomes" id="UP000255139">
    <property type="component" value="Unassembled WGS sequence"/>
</dbReference>
<proteinExistence type="predicted"/>
<reference evidence="2 3" key="1">
    <citation type="submission" date="2018-06" db="EMBL/GenBank/DDBJ databases">
        <authorList>
            <consortium name="Pathogen Informatics"/>
            <person name="Doyle S."/>
        </authorList>
    </citation>
    <scope>NUCLEOTIDE SEQUENCE [LARGE SCALE GENOMIC DNA]</scope>
    <source>
        <strain evidence="2 3">NCTC12714</strain>
    </source>
</reference>
<feature type="transmembrane region" description="Helical" evidence="1">
    <location>
        <begin position="30"/>
        <end position="49"/>
    </location>
</feature>
<evidence type="ECO:0000256" key="1">
    <source>
        <dbReference type="SAM" id="Phobius"/>
    </source>
</evidence>
<keyword evidence="1" id="KW-0472">Membrane</keyword>
<sequence>MDYYSAQVIKECDKRRGLSMELFNEVEPDIIFRHLVWSVLFITGTGYYINNYIMSESNQYKEQIRHNRVTQSTLEQTRSINEDAKKKINSISRNAQKLDTFSISTNAAGIHKIVQQGFLKINVKRIGEENIPQNQLKKTKYSIDGEVGINNLSLILDIVPKLQAQNVSATLELPLFLKKNAKGNIDFSLGLSITQSTYLRKI</sequence>
<evidence type="ECO:0000313" key="2">
    <source>
        <dbReference type="EMBL" id="STQ85275.1"/>
    </source>
</evidence>